<keyword evidence="1" id="KW-0548">Nucleotidyltransferase</keyword>
<dbReference type="EMBL" id="BKCJ010001205">
    <property type="protein sequence ID" value="GEU39672.1"/>
    <property type="molecule type" value="Genomic_DNA"/>
</dbReference>
<comment type="caution">
    <text evidence="1">The sequence shown here is derived from an EMBL/GenBank/DDBJ whole genome shotgun (WGS) entry which is preliminary data.</text>
</comment>
<protein>
    <submittedName>
        <fullName evidence="1">RNA-directed DNA polymerase, eukaryota, reverse transcriptase zinc-binding domain protein</fullName>
    </submittedName>
</protein>
<dbReference type="SUPFAM" id="SSF56219">
    <property type="entry name" value="DNase I-like"/>
    <property type="match status" value="1"/>
</dbReference>
<dbReference type="InterPro" id="IPR036691">
    <property type="entry name" value="Endo/exonu/phosph_ase_sf"/>
</dbReference>
<accession>A0A6L2JSN8</accession>
<dbReference type="PANTHER" id="PTHR33710:SF64">
    <property type="entry name" value="ENDONUCLEASE_EXONUCLEASE_PHOSPHATASE DOMAIN-CONTAINING PROTEIN"/>
    <property type="match status" value="1"/>
</dbReference>
<name>A0A6L2JSN8_TANCI</name>
<reference evidence="1" key="1">
    <citation type="journal article" date="2019" name="Sci. Rep.">
        <title>Draft genome of Tanacetum cinerariifolium, the natural source of mosquito coil.</title>
        <authorList>
            <person name="Yamashiro T."/>
            <person name="Shiraishi A."/>
            <person name="Satake H."/>
            <person name="Nakayama K."/>
        </authorList>
    </citation>
    <scope>NUCLEOTIDE SEQUENCE</scope>
</reference>
<proteinExistence type="predicted"/>
<sequence length="271" mass="31405">MTRLELFRLKSLWGNMNFDYACSMARGRSGGLISIWDPNFFSKEAIWCDDNFVIFKGHWNNEVRDCFMINIYGPQEYAAKSSPWNRLAEFMNQHNGKFILFGDINTVLHEYERSGSLFSHIEAEHFNAFIDSTGITDLLIRGRHFTWMNKAGTKLSKLDRFLISEGLMEDIPTINVTAIDHLWSDHSHILLHSKKADFDPSSFKLYNSWLSRYGFDDIVKSTLDSMETGNGSNKINSYVKLRNLKNVIKKWQVDVRKIDKSQKSANLSKSH</sequence>
<dbReference type="PANTHER" id="PTHR33710">
    <property type="entry name" value="BNAC02G09200D PROTEIN"/>
    <property type="match status" value="1"/>
</dbReference>
<dbReference type="AlphaFoldDB" id="A0A6L2JSN8"/>
<dbReference type="Gene3D" id="3.60.10.10">
    <property type="entry name" value="Endonuclease/exonuclease/phosphatase"/>
    <property type="match status" value="1"/>
</dbReference>
<keyword evidence="1" id="KW-0808">Transferase</keyword>
<evidence type="ECO:0000313" key="1">
    <source>
        <dbReference type="EMBL" id="GEU39672.1"/>
    </source>
</evidence>
<keyword evidence="1" id="KW-0695">RNA-directed DNA polymerase</keyword>
<dbReference type="GO" id="GO:0003964">
    <property type="term" value="F:RNA-directed DNA polymerase activity"/>
    <property type="evidence" value="ECO:0007669"/>
    <property type="project" value="UniProtKB-KW"/>
</dbReference>
<gene>
    <name evidence="1" type="ORF">Tci_011650</name>
</gene>
<organism evidence="1">
    <name type="scientific">Tanacetum cinerariifolium</name>
    <name type="common">Dalmatian daisy</name>
    <name type="synonym">Chrysanthemum cinerariifolium</name>
    <dbReference type="NCBI Taxonomy" id="118510"/>
    <lineage>
        <taxon>Eukaryota</taxon>
        <taxon>Viridiplantae</taxon>
        <taxon>Streptophyta</taxon>
        <taxon>Embryophyta</taxon>
        <taxon>Tracheophyta</taxon>
        <taxon>Spermatophyta</taxon>
        <taxon>Magnoliopsida</taxon>
        <taxon>eudicotyledons</taxon>
        <taxon>Gunneridae</taxon>
        <taxon>Pentapetalae</taxon>
        <taxon>asterids</taxon>
        <taxon>campanulids</taxon>
        <taxon>Asterales</taxon>
        <taxon>Asteraceae</taxon>
        <taxon>Asteroideae</taxon>
        <taxon>Anthemideae</taxon>
        <taxon>Anthemidinae</taxon>
        <taxon>Tanacetum</taxon>
    </lineage>
</organism>